<name>A0A0D0BMI1_9AGAR</name>
<gene>
    <name evidence="1" type="ORF">GYMLUDRAFT_62161</name>
</gene>
<proteinExistence type="predicted"/>
<protein>
    <submittedName>
        <fullName evidence="1">Uncharacterized protein</fullName>
    </submittedName>
</protein>
<organism evidence="1 2">
    <name type="scientific">Collybiopsis luxurians FD-317 M1</name>
    <dbReference type="NCBI Taxonomy" id="944289"/>
    <lineage>
        <taxon>Eukaryota</taxon>
        <taxon>Fungi</taxon>
        <taxon>Dikarya</taxon>
        <taxon>Basidiomycota</taxon>
        <taxon>Agaricomycotina</taxon>
        <taxon>Agaricomycetes</taxon>
        <taxon>Agaricomycetidae</taxon>
        <taxon>Agaricales</taxon>
        <taxon>Marasmiineae</taxon>
        <taxon>Omphalotaceae</taxon>
        <taxon>Collybiopsis</taxon>
        <taxon>Collybiopsis luxurians</taxon>
    </lineage>
</organism>
<keyword evidence="2" id="KW-1185">Reference proteome</keyword>
<dbReference type="HOGENOM" id="CLU_924546_0_0_1"/>
<evidence type="ECO:0000313" key="1">
    <source>
        <dbReference type="EMBL" id="KIK56086.1"/>
    </source>
</evidence>
<dbReference type="AlphaFoldDB" id="A0A0D0BMI1"/>
<reference evidence="1 2" key="1">
    <citation type="submission" date="2014-04" db="EMBL/GenBank/DDBJ databases">
        <title>Evolutionary Origins and Diversification of the Mycorrhizal Mutualists.</title>
        <authorList>
            <consortium name="DOE Joint Genome Institute"/>
            <consortium name="Mycorrhizal Genomics Consortium"/>
            <person name="Kohler A."/>
            <person name="Kuo A."/>
            <person name="Nagy L.G."/>
            <person name="Floudas D."/>
            <person name="Copeland A."/>
            <person name="Barry K.W."/>
            <person name="Cichocki N."/>
            <person name="Veneault-Fourrey C."/>
            <person name="LaButti K."/>
            <person name="Lindquist E.A."/>
            <person name="Lipzen A."/>
            <person name="Lundell T."/>
            <person name="Morin E."/>
            <person name="Murat C."/>
            <person name="Riley R."/>
            <person name="Ohm R."/>
            <person name="Sun H."/>
            <person name="Tunlid A."/>
            <person name="Henrissat B."/>
            <person name="Grigoriev I.V."/>
            <person name="Hibbett D.S."/>
            <person name="Martin F."/>
        </authorList>
    </citation>
    <scope>NUCLEOTIDE SEQUENCE [LARGE SCALE GENOMIC DNA]</scope>
    <source>
        <strain evidence="1 2">FD-317 M1</strain>
    </source>
</reference>
<dbReference type="Proteomes" id="UP000053593">
    <property type="component" value="Unassembled WGS sequence"/>
</dbReference>
<dbReference type="EMBL" id="KN834800">
    <property type="protein sequence ID" value="KIK56086.1"/>
    <property type="molecule type" value="Genomic_DNA"/>
</dbReference>
<accession>A0A0D0BMI1</accession>
<sequence>MNLLLWAVDTLFIVNGRRYLNPPPSALLFILPTTNCCLCPASIMRATPAGEFENYIPADNSEIQPAHYPSEALRTIQYQSDVDLHYSDYGRDDKTVNTPNDPGYTVSYPQYINAQNNAFAIQDSQIPRDGSESTIEYYRLIRGGQASIHQNIPAAGLNPYPNHVGQMSITDQSRIAAGTSEDFQNICRYRKEDGEECGVALTPENVVAHCDPHLRRLTSSGESNKVVCRWNTIEGRACTTMLKKSDMRKHVHAKHHTIKHHCPLCGRRMTLRKDAIKGHLKKEHEYTETQAESYAAKKMGF</sequence>
<evidence type="ECO:0000313" key="2">
    <source>
        <dbReference type="Proteomes" id="UP000053593"/>
    </source>
</evidence>